<evidence type="ECO:0000313" key="3">
    <source>
        <dbReference type="EMBL" id="KAF9786986.1"/>
    </source>
</evidence>
<reference evidence="3" key="2">
    <citation type="submission" date="2020-11" db="EMBL/GenBank/DDBJ databases">
        <authorList>
            <consortium name="DOE Joint Genome Institute"/>
            <person name="Kuo A."/>
            <person name="Miyauchi S."/>
            <person name="Kiss E."/>
            <person name="Drula E."/>
            <person name="Kohler A."/>
            <person name="Sanchez-Garcia M."/>
            <person name="Andreopoulos B."/>
            <person name="Barry K.W."/>
            <person name="Bonito G."/>
            <person name="Buee M."/>
            <person name="Carver A."/>
            <person name="Chen C."/>
            <person name="Cichocki N."/>
            <person name="Clum A."/>
            <person name="Culley D."/>
            <person name="Crous P.W."/>
            <person name="Fauchery L."/>
            <person name="Girlanda M."/>
            <person name="Hayes R."/>
            <person name="Keri Z."/>
            <person name="Labutti K."/>
            <person name="Lipzen A."/>
            <person name="Lombard V."/>
            <person name="Magnuson J."/>
            <person name="Maillard F."/>
            <person name="Morin E."/>
            <person name="Murat C."/>
            <person name="Nolan M."/>
            <person name="Ohm R."/>
            <person name="Pangilinan J."/>
            <person name="Pereira M."/>
            <person name="Perotto S."/>
            <person name="Peter M."/>
            <person name="Riley R."/>
            <person name="Sitrit Y."/>
            <person name="Stielow B."/>
            <person name="Szollosi G."/>
            <person name="Zifcakova L."/>
            <person name="Stursova M."/>
            <person name="Spatafora J.W."/>
            <person name="Tedersoo L."/>
            <person name="Vaario L.-M."/>
            <person name="Yamada A."/>
            <person name="Yan M."/>
            <person name="Wang P."/>
            <person name="Xu J."/>
            <person name="Bruns T."/>
            <person name="Baldrian P."/>
            <person name="Vilgalys R."/>
            <person name="Henrissat B."/>
            <person name="Grigoriev I.V."/>
            <person name="Hibbett D."/>
            <person name="Nagy L.G."/>
            <person name="Martin F.M."/>
        </authorList>
    </citation>
    <scope>NUCLEOTIDE SEQUENCE</scope>
    <source>
        <strain evidence="3">UH-Tt-Lm1</strain>
    </source>
</reference>
<dbReference type="GO" id="GO:0000796">
    <property type="term" value="C:condensin complex"/>
    <property type="evidence" value="ECO:0007669"/>
    <property type="project" value="TreeGrafter"/>
</dbReference>
<evidence type="ECO:0000313" key="4">
    <source>
        <dbReference type="Proteomes" id="UP000736335"/>
    </source>
</evidence>
<dbReference type="Gene3D" id="1.10.287.1490">
    <property type="match status" value="2"/>
</dbReference>
<dbReference type="EMBL" id="WIUZ02000005">
    <property type="protein sequence ID" value="KAF9786986.1"/>
    <property type="molecule type" value="Genomic_DNA"/>
</dbReference>
<feature type="compositionally biased region" description="Polar residues" evidence="2">
    <location>
        <begin position="1469"/>
        <end position="1485"/>
    </location>
</feature>
<dbReference type="SUPFAM" id="SSF57997">
    <property type="entry name" value="Tropomyosin"/>
    <property type="match status" value="1"/>
</dbReference>
<dbReference type="GO" id="GO:0000793">
    <property type="term" value="C:condensed chromosome"/>
    <property type="evidence" value="ECO:0007669"/>
    <property type="project" value="TreeGrafter"/>
</dbReference>
<accession>A0A9P6HGW3</accession>
<dbReference type="PANTHER" id="PTHR43941:SF1">
    <property type="entry name" value="STRUCTURAL MAINTENANCE OF CHROMOSOMES PROTEIN 2"/>
    <property type="match status" value="1"/>
</dbReference>
<feature type="region of interest" description="Disordered" evidence="2">
    <location>
        <begin position="122"/>
        <end position="144"/>
    </location>
</feature>
<evidence type="ECO:0000256" key="2">
    <source>
        <dbReference type="SAM" id="MobiDB-lite"/>
    </source>
</evidence>
<feature type="compositionally biased region" description="Basic and acidic residues" evidence="2">
    <location>
        <begin position="1413"/>
        <end position="1424"/>
    </location>
</feature>
<dbReference type="GO" id="GO:0000785">
    <property type="term" value="C:chromatin"/>
    <property type="evidence" value="ECO:0007669"/>
    <property type="project" value="TreeGrafter"/>
</dbReference>
<dbReference type="Proteomes" id="UP000736335">
    <property type="component" value="Unassembled WGS sequence"/>
</dbReference>
<sequence length="1562" mass="176519">MSAVDLGINHESDEVVALKATISNKDNEITMLKVHLDQAAQQKAAIYSTLKETNYKLQSEADRRVKLEEELRLTSEGHTTQKTAHDNAELALNQLQERYKAEQKVVRDLQATIDSLVAHREGDKQGRLQEKSVLEKRNNQQQSRIQELELECHQLKTAPRSKFTSGRTSSSTVTSDPQFIWLQQENGRLRDLVTKHEAETEEFEGRVSQLQAEVAKMENEKVANERSWQTKVKELQDQADDMGEELEYLRQQAGEGSANREQQLMDRIDEDAAKIEQLQRQVMQAQRMQSTLVQTEEQLRVEMEKVEEAEAINLELMKEKDAALGELEEVRAENESQQERLHQLELRERELQQQVDEAQNAIAESTFRIPVTVGHSLSRQAFEDNLMEEDADLTYLIRSTPLRPDNTRSNRRTSIGQQPVDHEVVERLLATIDRLRGERDDVKGHLEFSQIEHKFAVQAFERKLLAFSSDTGSDKSLEVSDLEEEIRQLREGTNIALAKVEDSQLEARRSQLAASAFSIVVDRVRANSEHLAARYDASLRSNEELLSDANRRASVAESQLSEAIRRCDQAEHDRRLLSSRVEELEEVIQKLSQEACENKESHHQLNDDLQAANATMDRLRKVIQEVEAERDSLNLRIAHLEDDLSTAQSEQKDLQGRYQTLQSQQLSSMSSTQANRALRQQIEELEGRVKRRTEQVGMHQHDIRRLETNLRLQEDRIAEITADIETLTNQKEAMVEDCAEAREARDHAIQRVEVLEEQVESSEERLLDAERERGAREVEVASLVRVMAQAISDKRNATLQLKNLLHFKSEQCLYAHGQLHRAKEHIRFLDQQIRELESATASETHDAMEIDEDSTAAITEDLHQVTVALALSRTAHKCATASLSFVKGQHASAEARVSSLQQELQVLRDHKSIEEEASRTEYQSHIGELESTIRGLEQTLEETKSHQEQTSQRLAHAQEELRGHADRVEQQIRHIAGLQAEIEKLNGAQSDQARELQRQLEEARSQLVEAARVRNEVDAAYTKLKAEAETAKEELDAQLTEVQELSIIRASLEKELSEARLAQARELALLREELTAAAKKASSEQETISMDHKSAIDELTCVKSELEEKLSDAETRFATLQQQFNEESQAWTRSEKTLQDELRFTIERSDKTEADLHRTIKTLEANLGESSSALEAANEEKSAMEAEMTNLEAEIQRYRSLSQYLEKQVKEQQTEISDLGGRLATLRTDFGNLEQESSGMELQLSLKDAQHKEAVKALQRELDAFREKPSLEAQLQELQERCDEMEEDLKEKCAEIEKTDNKYLVVLKERKKLNFQVDSLTRKMKALEKELADAAAKPAPKTKEPSTSQPPTQAPVPSRTSSTSTRKSASTNTRPSSSSSTRTSTASDSPHLLQNARPLASTSTSSSSLKRTKTPEPKVRHEVKPAPPPAVLAQRPEPVTIGKKRRAPDDFDTCESVPAQVFTPESVPSKASENQTPRSRKTTTGNRGGFTPVRSRPPSRDPTGRTPAPTLTLTSTATITDVTNGTAQRPATQPAPPTTQATQPPAKARSWLRNVKPPVASR</sequence>
<feature type="coiled-coil region" evidence="1">
    <location>
        <begin position="890"/>
        <end position="1130"/>
    </location>
</feature>
<dbReference type="GO" id="GO:0003682">
    <property type="term" value="F:chromatin binding"/>
    <property type="evidence" value="ECO:0007669"/>
    <property type="project" value="TreeGrafter"/>
</dbReference>
<reference evidence="3" key="1">
    <citation type="journal article" date="2020" name="Nat. Commun.">
        <title>Large-scale genome sequencing of mycorrhizal fungi provides insights into the early evolution of symbiotic traits.</title>
        <authorList>
            <person name="Miyauchi S."/>
            <person name="Kiss E."/>
            <person name="Kuo A."/>
            <person name="Drula E."/>
            <person name="Kohler A."/>
            <person name="Sanchez-Garcia M."/>
            <person name="Morin E."/>
            <person name="Andreopoulos B."/>
            <person name="Barry K.W."/>
            <person name="Bonito G."/>
            <person name="Buee M."/>
            <person name="Carver A."/>
            <person name="Chen C."/>
            <person name="Cichocki N."/>
            <person name="Clum A."/>
            <person name="Culley D."/>
            <person name="Crous P.W."/>
            <person name="Fauchery L."/>
            <person name="Girlanda M."/>
            <person name="Hayes R.D."/>
            <person name="Keri Z."/>
            <person name="LaButti K."/>
            <person name="Lipzen A."/>
            <person name="Lombard V."/>
            <person name="Magnuson J."/>
            <person name="Maillard F."/>
            <person name="Murat C."/>
            <person name="Nolan M."/>
            <person name="Ohm R.A."/>
            <person name="Pangilinan J."/>
            <person name="Pereira M.F."/>
            <person name="Perotto S."/>
            <person name="Peter M."/>
            <person name="Pfister S."/>
            <person name="Riley R."/>
            <person name="Sitrit Y."/>
            <person name="Stielow J.B."/>
            <person name="Szollosi G."/>
            <person name="Zifcakova L."/>
            <person name="Stursova M."/>
            <person name="Spatafora J.W."/>
            <person name="Tedersoo L."/>
            <person name="Vaario L.M."/>
            <person name="Yamada A."/>
            <person name="Yan M."/>
            <person name="Wang P."/>
            <person name="Xu J."/>
            <person name="Bruns T."/>
            <person name="Baldrian P."/>
            <person name="Vilgalys R."/>
            <person name="Dunand C."/>
            <person name="Henrissat B."/>
            <person name="Grigoriev I.V."/>
            <person name="Hibbett D."/>
            <person name="Nagy L.G."/>
            <person name="Martin F.M."/>
        </authorList>
    </citation>
    <scope>NUCLEOTIDE SEQUENCE</scope>
    <source>
        <strain evidence="3">UH-Tt-Lm1</strain>
    </source>
</reference>
<dbReference type="PANTHER" id="PTHR43941">
    <property type="entry name" value="STRUCTURAL MAINTENANCE OF CHROMOSOMES PROTEIN 2"/>
    <property type="match status" value="1"/>
</dbReference>
<feature type="compositionally biased region" description="Low complexity" evidence="2">
    <location>
        <begin position="1506"/>
        <end position="1546"/>
    </location>
</feature>
<comment type="caution">
    <text evidence="3">The sequence shown here is derived from an EMBL/GenBank/DDBJ whole genome shotgun (WGS) entry which is preliminary data.</text>
</comment>
<keyword evidence="1" id="KW-0175">Coiled coil</keyword>
<organism evidence="3 4">
    <name type="scientific">Thelephora terrestris</name>
    <dbReference type="NCBI Taxonomy" id="56493"/>
    <lineage>
        <taxon>Eukaryota</taxon>
        <taxon>Fungi</taxon>
        <taxon>Dikarya</taxon>
        <taxon>Basidiomycota</taxon>
        <taxon>Agaricomycotina</taxon>
        <taxon>Agaricomycetes</taxon>
        <taxon>Thelephorales</taxon>
        <taxon>Thelephoraceae</taxon>
        <taxon>Thelephora</taxon>
    </lineage>
</organism>
<feature type="region of interest" description="Disordered" evidence="2">
    <location>
        <begin position="1331"/>
        <end position="1562"/>
    </location>
</feature>
<gene>
    <name evidence="3" type="ORF">BJ322DRAFT_692496</name>
</gene>
<feature type="coiled-coil region" evidence="1">
    <location>
        <begin position="193"/>
        <end position="368"/>
    </location>
</feature>
<evidence type="ECO:0000256" key="1">
    <source>
        <dbReference type="SAM" id="Coils"/>
    </source>
</evidence>
<feature type="coiled-coil region" evidence="1">
    <location>
        <begin position="1160"/>
        <end position="1215"/>
    </location>
</feature>
<feature type="coiled-coil region" evidence="1">
    <location>
        <begin position="546"/>
        <end position="772"/>
    </location>
</feature>
<dbReference type="GO" id="GO:0007076">
    <property type="term" value="P:mitotic chromosome condensation"/>
    <property type="evidence" value="ECO:0007669"/>
    <property type="project" value="TreeGrafter"/>
</dbReference>
<feature type="compositionally biased region" description="Basic and acidic residues" evidence="2">
    <location>
        <begin position="122"/>
        <end position="138"/>
    </location>
</feature>
<keyword evidence="4" id="KW-1185">Reference proteome</keyword>
<proteinExistence type="predicted"/>
<protein>
    <submittedName>
        <fullName evidence="3">Uncharacterized protein</fullName>
    </submittedName>
</protein>
<feature type="compositionally biased region" description="Low complexity" evidence="2">
    <location>
        <begin position="1358"/>
        <end position="1409"/>
    </location>
</feature>
<dbReference type="OrthoDB" id="10255344at2759"/>
<name>A0A9P6HGW3_9AGAM</name>